<dbReference type="SUPFAM" id="SSF53920">
    <property type="entry name" value="Fe-only hydrogenase"/>
    <property type="match status" value="1"/>
</dbReference>
<dbReference type="InterPro" id="IPR009016">
    <property type="entry name" value="Fe_hydrogenase"/>
</dbReference>
<keyword evidence="3" id="KW-0411">Iron-sulfur</keyword>
<dbReference type="Gene3D" id="3.30.70.20">
    <property type="match status" value="1"/>
</dbReference>
<dbReference type="InterPro" id="IPR050340">
    <property type="entry name" value="Cytosolic_Fe-S_CAF"/>
</dbReference>
<dbReference type="Pfam" id="PF02906">
    <property type="entry name" value="Fe_hyd_lg_C"/>
    <property type="match status" value="1"/>
</dbReference>
<gene>
    <name evidence="5" type="ORF">ACJDT4_17195</name>
</gene>
<accession>A0ABW8TIM5</accession>
<evidence type="ECO:0000256" key="1">
    <source>
        <dbReference type="ARBA" id="ARBA00022723"/>
    </source>
</evidence>
<dbReference type="PROSITE" id="PS51379">
    <property type="entry name" value="4FE4S_FER_2"/>
    <property type="match status" value="1"/>
</dbReference>
<dbReference type="RefSeq" id="WP_406788801.1">
    <property type="nucleotide sequence ID" value="NZ_JBJIAA010000015.1"/>
</dbReference>
<dbReference type="InterPro" id="IPR017896">
    <property type="entry name" value="4Fe4S_Fe-S-bd"/>
</dbReference>
<dbReference type="SUPFAM" id="SSF54862">
    <property type="entry name" value="4Fe-4S ferredoxins"/>
    <property type="match status" value="1"/>
</dbReference>
<dbReference type="PANTHER" id="PTHR11615">
    <property type="entry name" value="NITRATE, FORMATE, IRON DEHYDROGENASE"/>
    <property type="match status" value="1"/>
</dbReference>
<proteinExistence type="predicted"/>
<dbReference type="Proteomes" id="UP001623592">
    <property type="component" value="Unassembled WGS sequence"/>
</dbReference>
<dbReference type="InterPro" id="IPR004108">
    <property type="entry name" value="Fe_hydrogenase_lsu_C"/>
</dbReference>
<comment type="caution">
    <text evidence="5">The sequence shown here is derived from an EMBL/GenBank/DDBJ whole genome shotgun (WGS) entry which is preliminary data.</text>
</comment>
<dbReference type="Pfam" id="PF12838">
    <property type="entry name" value="Fer4_7"/>
    <property type="match status" value="1"/>
</dbReference>
<sequence>MIDKYTELFKSLVDSYYSDTFDSFVYHVLSDDSVNKEELASVISALCGTNIKFTNINEFSKALKNAIKNYNPNIKLVEKIKDCSTQCSNDGEETFCQKSCPFDAILLDKEKKNTYIDPDLCTDCGKCVEVCPSDSLLDKTEFMPILELLKNNTTVIAAVAPAIAGQFGENVSLDKLRSAFKKIGFSDMVEVAFFADMLTLKEAVEFDEHVSSKDDLLITSCCCPIWVGMVKRAYKDLVKYVSPSVSPMIASGRVIKALNPDCKVVFVGPCIAKKAEIKQKDLLGNIDFVLTFQEVKDIFDALNIVPEELPPEPTKSYASREGRLYARAGGVSIAVGEAVGQLFPNKKDLFKHLHVDGVKDCKAILEKAQSEGIDANFLEGMGCVGGCVGGPKAIISTDKGTIEANKTAENSEIKISLDSSCMKDILNKIGINSGEDFKNHDKVKIFERDF</sequence>
<dbReference type="EMBL" id="JBJIAA010000015">
    <property type="protein sequence ID" value="MFL0252152.1"/>
    <property type="molecule type" value="Genomic_DNA"/>
</dbReference>
<keyword evidence="2" id="KW-0408">Iron</keyword>
<reference evidence="5 6" key="1">
    <citation type="submission" date="2024-11" db="EMBL/GenBank/DDBJ databases">
        <authorList>
            <person name="Heng Y.C."/>
            <person name="Lim A.C.H."/>
            <person name="Lee J.K.Y."/>
            <person name="Kittelmann S."/>
        </authorList>
    </citation>
    <scope>NUCLEOTIDE SEQUENCE [LARGE SCALE GENOMIC DNA]</scope>
    <source>
        <strain evidence="5 6">WILCCON 0114</strain>
    </source>
</reference>
<dbReference type="Gene3D" id="3.40.950.10">
    <property type="entry name" value="Fe-only Hydrogenase (Larger Subunit), Chain L, domain 3"/>
    <property type="match status" value="1"/>
</dbReference>
<evidence type="ECO:0000256" key="2">
    <source>
        <dbReference type="ARBA" id="ARBA00023004"/>
    </source>
</evidence>
<feature type="domain" description="4Fe-4S ferredoxin-type" evidence="4">
    <location>
        <begin position="112"/>
        <end position="142"/>
    </location>
</feature>
<dbReference type="InterPro" id="IPR017900">
    <property type="entry name" value="4Fe4S_Fe_S_CS"/>
</dbReference>
<evidence type="ECO:0000313" key="6">
    <source>
        <dbReference type="Proteomes" id="UP001623592"/>
    </source>
</evidence>
<keyword evidence="6" id="KW-1185">Reference proteome</keyword>
<name>A0ABW8TIM5_9CLOT</name>
<evidence type="ECO:0000256" key="3">
    <source>
        <dbReference type="ARBA" id="ARBA00023014"/>
    </source>
</evidence>
<organism evidence="5 6">
    <name type="scientific">Clostridium neuense</name>
    <dbReference type="NCBI Taxonomy" id="1728934"/>
    <lineage>
        <taxon>Bacteria</taxon>
        <taxon>Bacillati</taxon>
        <taxon>Bacillota</taxon>
        <taxon>Clostridia</taxon>
        <taxon>Eubacteriales</taxon>
        <taxon>Clostridiaceae</taxon>
        <taxon>Clostridium</taxon>
    </lineage>
</organism>
<keyword evidence="1" id="KW-0479">Metal-binding</keyword>
<evidence type="ECO:0000259" key="4">
    <source>
        <dbReference type="PROSITE" id="PS51379"/>
    </source>
</evidence>
<dbReference type="PROSITE" id="PS00198">
    <property type="entry name" value="4FE4S_FER_1"/>
    <property type="match status" value="1"/>
</dbReference>
<protein>
    <submittedName>
        <fullName evidence="5">[Fe-Fe] hydrogenase large subunit C-terminal domain-containing protein</fullName>
    </submittedName>
</protein>
<evidence type="ECO:0000313" key="5">
    <source>
        <dbReference type="EMBL" id="MFL0252152.1"/>
    </source>
</evidence>